<evidence type="ECO:0000256" key="1">
    <source>
        <dbReference type="SAM" id="MobiDB-lite"/>
    </source>
</evidence>
<dbReference type="PANTHER" id="PTHR22741:SF11">
    <property type="entry name" value="SICKLE TAIL PROTEIN HOMOLOG"/>
    <property type="match status" value="1"/>
</dbReference>
<feature type="compositionally biased region" description="Polar residues" evidence="1">
    <location>
        <begin position="677"/>
        <end position="687"/>
    </location>
</feature>
<dbReference type="AlphaFoldDB" id="A0A3B3QCI7"/>
<feature type="compositionally biased region" description="Low complexity" evidence="1">
    <location>
        <begin position="688"/>
        <end position="699"/>
    </location>
</feature>
<dbReference type="GO" id="GO:0005737">
    <property type="term" value="C:cytoplasm"/>
    <property type="evidence" value="ECO:0007669"/>
    <property type="project" value="TreeGrafter"/>
</dbReference>
<dbReference type="STRING" id="1676925.ENSPKIP00000003335"/>
<dbReference type="InterPro" id="IPR051825">
    <property type="entry name" value="SRCIN1"/>
</dbReference>
<accession>A0A3B3QCI7</accession>
<dbReference type="Proteomes" id="UP000261540">
    <property type="component" value="Unplaced"/>
</dbReference>
<reference evidence="2" key="2">
    <citation type="submission" date="2025-09" db="UniProtKB">
        <authorList>
            <consortium name="Ensembl"/>
        </authorList>
    </citation>
    <scope>IDENTIFICATION</scope>
</reference>
<dbReference type="Gene3D" id="1.20.58.1540">
    <property type="entry name" value="Actin interacting protein 3, C-terminal domain"/>
    <property type="match status" value="1"/>
</dbReference>
<dbReference type="Ensembl" id="ENSPKIT00000027296.1">
    <property type="protein sequence ID" value="ENSPKIP00000003335.1"/>
    <property type="gene ID" value="ENSPKIG00000020886.1"/>
</dbReference>
<feature type="compositionally biased region" description="Polar residues" evidence="1">
    <location>
        <begin position="700"/>
        <end position="715"/>
    </location>
</feature>
<name>A0A3B3QCI7_9TELE</name>
<protein>
    <submittedName>
        <fullName evidence="2">Uncharacterized protein</fullName>
    </submittedName>
</protein>
<feature type="region of interest" description="Disordered" evidence="1">
    <location>
        <begin position="318"/>
        <end position="487"/>
    </location>
</feature>
<feature type="compositionally biased region" description="Polar residues" evidence="1">
    <location>
        <begin position="654"/>
        <end position="665"/>
    </location>
</feature>
<evidence type="ECO:0000313" key="3">
    <source>
        <dbReference type="Proteomes" id="UP000261540"/>
    </source>
</evidence>
<organism evidence="2 3">
    <name type="scientific">Paramormyrops kingsleyae</name>
    <dbReference type="NCBI Taxonomy" id="1676925"/>
    <lineage>
        <taxon>Eukaryota</taxon>
        <taxon>Metazoa</taxon>
        <taxon>Chordata</taxon>
        <taxon>Craniata</taxon>
        <taxon>Vertebrata</taxon>
        <taxon>Euteleostomi</taxon>
        <taxon>Actinopterygii</taxon>
        <taxon>Neopterygii</taxon>
        <taxon>Teleostei</taxon>
        <taxon>Osteoglossocephala</taxon>
        <taxon>Osteoglossomorpha</taxon>
        <taxon>Osteoglossiformes</taxon>
        <taxon>Mormyridae</taxon>
        <taxon>Paramormyrops</taxon>
    </lineage>
</organism>
<feature type="compositionally biased region" description="Low complexity" evidence="1">
    <location>
        <begin position="617"/>
        <end position="645"/>
    </location>
</feature>
<keyword evidence="3" id="KW-1185">Reference proteome</keyword>
<dbReference type="GeneTree" id="ENSGT00940000156098"/>
<dbReference type="PANTHER" id="PTHR22741">
    <property type="entry name" value="P140CAP/SNIP-RELATED"/>
    <property type="match status" value="1"/>
</dbReference>
<feature type="compositionally biased region" description="Basic and acidic residues" evidence="1">
    <location>
        <begin position="395"/>
        <end position="405"/>
    </location>
</feature>
<reference evidence="2" key="1">
    <citation type="submission" date="2025-08" db="UniProtKB">
        <authorList>
            <consortium name="Ensembl"/>
        </authorList>
    </citation>
    <scope>IDENTIFICATION</scope>
</reference>
<feature type="compositionally biased region" description="Polar residues" evidence="1">
    <location>
        <begin position="418"/>
        <end position="427"/>
    </location>
</feature>
<evidence type="ECO:0000313" key="2">
    <source>
        <dbReference type="Ensembl" id="ENSPKIP00000003335.1"/>
    </source>
</evidence>
<feature type="region of interest" description="Disordered" evidence="1">
    <location>
        <begin position="227"/>
        <end position="256"/>
    </location>
</feature>
<feature type="compositionally biased region" description="Basic and acidic residues" evidence="1">
    <location>
        <begin position="356"/>
        <end position="366"/>
    </location>
</feature>
<feature type="region of interest" description="Disordered" evidence="1">
    <location>
        <begin position="523"/>
        <end position="734"/>
    </location>
</feature>
<sequence length="734" mass="79775">MRQMQLQNQETLQLMLKDAEQEIGHKVAETLQRLEDPVQKQRALVEEERHKYLGMEEKVLAQLGDLEGYVESLRTDGSVTLKDVEDGAVGLQKVGEALAALRGEFPALQAKMRAVLRVEVEAVRFLKEEPHKLDSMLKRVKILTTMLGGLQRNGTVEDQEVSVPRMELETEPLEADIPELARSPPTHLPEGQGSAIRSEFMSQAPLIIHQTLSSPVQGQQAQKSIAPMCQASPPSTPVAPPTRERPTPIPESPATDTRALFIEEIHTRREKSQQRAMSIEAAERDWEEKRQNMTHYDGKDFEKVLQEAQANMMKGFPSMERTGQDEASPAPPADQPNEVDAQEVVCPPSGVPPPEGVREPGTEKPAKQNQTGKLQKPPTEPKPTLDRLSQAVTDKVGKLGAEKTGKSPPPPPPRKTYTLGSGMTTGRSGEVIFTARKESVTAQDEEEEVTSPQRSKPKVKSPTESKPKPLSPPPVTASGVRDEEDDANRIMTELQVFQKCTFKDVEAKCFVEHARVETQVREIRPGAMVSPRDRKSANPASSTSRMPVPISAKPRQPAGGAEKTGKQANLQDPHRQFRQANGMAKKAGGDIKTSPPTLPASKIPAFCPSSGKISSHPTSNSETTNPLSPTTSPTQPSPKSSIPSPHCSRPTPCNIPSLSNGSLKSPSPAHSGKSHHTSFSTQNQNGRPSPLSPTSLSHSGRSIRTIHTPSFTSHKPLNGKYAVPPASAASKDAS</sequence>
<proteinExistence type="predicted"/>